<proteinExistence type="predicted"/>
<dbReference type="AlphaFoldDB" id="A0A2A4AP25"/>
<evidence type="ECO:0000259" key="2">
    <source>
        <dbReference type="Pfam" id="PF19053"/>
    </source>
</evidence>
<feature type="transmembrane region" description="Helical" evidence="1">
    <location>
        <begin position="427"/>
        <end position="449"/>
    </location>
</feature>
<dbReference type="NCBIfam" id="TIGR03920">
    <property type="entry name" value="T7SS_EccD"/>
    <property type="match status" value="1"/>
</dbReference>
<dbReference type="EMBL" id="NWBP01000001">
    <property type="protein sequence ID" value="PCC84020.1"/>
    <property type="molecule type" value="Genomic_DNA"/>
</dbReference>
<evidence type="ECO:0000256" key="1">
    <source>
        <dbReference type="SAM" id="Phobius"/>
    </source>
</evidence>
<evidence type="ECO:0000313" key="3">
    <source>
        <dbReference type="EMBL" id="PCC84020.1"/>
    </source>
</evidence>
<feature type="transmembrane region" description="Helical" evidence="1">
    <location>
        <begin position="187"/>
        <end position="207"/>
    </location>
</feature>
<accession>A0A2A4AP25</accession>
<protein>
    <submittedName>
        <fullName evidence="3">Type VII secretion integral membrane protein EccD</fullName>
    </submittedName>
</protein>
<evidence type="ECO:0000313" key="4">
    <source>
        <dbReference type="Proteomes" id="UP000218690"/>
    </source>
</evidence>
<feature type="transmembrane region" description="Helical" evidence="1">
    <location>
        <begin position="340"/>
        <end position="360"/>
    </location>
</feature>
<feature type="domain" description="EccD-like transmembrane" evidence="2">
    <location>
        <begin position="146"/>
        <end position="492"/>
    </location>
</feature>
<feature type="transmembrane region" description="Helical" evidence="1">
    <location>
        <begin position="397"/>
        <end position="415"/>
    </location>
</feature>
<gene>
    <name evidence="3" type="primary">eccD</name>
    <name evidence="3" type="ORF">COM45_00970</name>
</gene>
<feature type="transmembrane region" description="Helical" evidence="1">
    <location>
        <begin position="278"/>
        <end position="296"/>
    </location>
</feature>
<organism evidence="3 4">
    <name type="scientific">Corynebacterium accolens</name>
    <dbReference type="NCBI Taxonomy" id="38284"/>
    <lineage>
        <taxon>Bacteria</taxon>
        <taxon>Bacillati</taxon>
        <taxon>Actinomycetota</taxon>
        <taxon>Actinomycetes</taxon>
        <taxon>Mycobacteriales</taxon>
        <taxon>Corynebacteriaceae</taxon>
        <taxon>Corynebacterium</taxon>
    </lineage>
</organism>
<comment type="caution">
    <text evidence="3">The sequence shown here is derived from an EMBL/GenBank/DDBJ whole genome shotgun (WGS) entry which is preliminary data.</text>
</comment>
<feature type="transmembrane region" description="Helical" evidence="1">
    <location>
        <begin position="213"/>
        <end position="232"/>
    </location>
</feature>
<dbReference type="InterPro" id="IPR006707">
    <property type="entry name" value="T7SS_EccD"/>
</dbReference>
<dbReference type="InterPro" id="IPR044049">
    <property type="entry name" value="EccD_transm"/>
</dbReference>
<dbReference type="Proteomes" id="UP000218690">
    <property type="component" value="Unassembled WGS sequence"/>
</dbReference>
<sequence length="493" mass="50049">MPIGKGEKAKANDFGAFRILGGGFLHMKHAPSIAPTQSVRLTVRFNIGEFRKEADVCLPLNVSIGEALGELLLLADAPIFTVPLQASTAGGKTIALSTALERTPLHDGSLLLIEQVTDKPAPIVRDAAEALAHDAADAKPARTATLWASCGLLGASCIIAALAGLAAAAAACALGAFALALWTRSTLITSLFILAASAAGWLFVAPAQDEMPWGIWAACAGALLALCACHMARLGGTRLAMLTISAAILFAVGAAGSYLPGAQSAGLAGPTAPEVVPAAGAACLLLAMVFVLANAASLSTHLAGLKVPQLPTAGQSLNVSDSVQSDVDARAQRAGLAYEGICIGAAIAGIPSLMVVAGMPLSRSDAVAALFAQLLCLALAGATVLHSVRHARVVSSWALSTCALAAGTAAVVLVGRGWQELAHPAPWSLWVMSVLGFIIVAAMASTPLWSHKIAAAEPTTIAWYERAETIAVAACLPLAAHVAGLFFLIRGLG</sequence>
<feature type="transmembrane region" description="Helical" evidence="1">
    <location>
        <begin position="239"/>
        <end position="258"/>
    </location>
</feature>
<feature type="transmembrane region" description="Helical" evidence="1">
    <location>
        <begin position="158"/>
        <end position="180"/>
    </location>
</feature>
<feature type="transmembrane region" description="Helical" evidence="1">
    <location>
        <begin position="470"/>
        <end position="489"/>
    </location>
</feature>
<dbReference type="Pfam" id="PF19053">
    <property type="entry name" value="EccD"/>
    <property type="match status" value="1"/>
</dbReference>
<name>A0A2A4AP25_9CORY</name>
<keyword evidence="1" id="KW-0812">Transmembrane</keyword>
<keyword evidence="1" id="KW-0472">Membrane</keyword>
<reference evidence="3 4" key="1">
    <citation type="submission" date="2017-09" db="EMBL/GenBank/DDBJ databases">
        <title>Draft Genome Sequence of Corynebacterium accolens AH4003.</title>
        <authorList>
            <person name="Chen Y."/>
            <person name="Oosthuysen W.F."/>
            <person name="Kelley S."/>
            <person name="Horswill A."/>
        </authorList>
    </citation>
    <scope>NUCLEOTIDE SEQUENCE [LARGE SCALE GENOMIC DNA]</scope>
    <source>
        <strain evidence="3 4">AH4003</strain>
    </source>
</reference>
<keyword evidence="1" id="KW-1133">Transmembrane helix</keyword>
<feature type="transmembrane region" description="Helical" evidence="1">
    <location>
        <begin position="366"/>
        <end position="385"/>
    </location>
</feature>